<organism evidence="2 3">
    <name type="scientific">Paraburkholderia monticola</name>
    <dbReference type="NCBI Taxonomy" id="1399968"/>
    <lineage>
        <taxon>Bacteria</taxon>
        <taxon>Pseudomonadati</taxon>
        <taxon>Pseudomonadota</taxon>
        <taxon>Betaproteobacteria</taxon>
        <taxon>Burkholderiales</taxon>
        <taxon>Burkholderiaceae</taxon>
        <taxon>Paraburkholderia</taxon>
    </lineage>
</organism>
<keyword evidence="3" id="KW-1185">Reference proteome</keyword>
<feature type="region of interest" description="Disordered" evidence="1">
    <location>
        <begin position="1"/>
        <end position="23"/>
    </location>
</feature>
<dbReference type="Proteomes" id="UP000075613">
    <property type="component" value="Unassembled WGS sequence"/>
</dbReference>
<sequence>MNGASRQAAAQRGERRPTGLADNELRHLENMATQVTRINAAQPGFDHGYWERRIRAVEDAHELIATQRVRIARLRERLTASARIDLARRPAA</sequence>
<name>A0A149PDT6_9BURK</name>
<dbReference type="EMBL" id="LRBG01000038">
    <property type="protein sequence ID" value="KXU83212.1"/>
    <property type="molecule type" value="Genomic_DNA"/>
</dbReference>
<proteinExistence type="predicted"/>
<dbReference type="OrthoDB" id="9009585at2"/>
<accession>A0A149PDT6</accession>
<comment type="caution">
    <text evidence="2">The sequence shown here is derived from an EMBL/GenBank/DDBJ whole genome shotgun (WGS) entry which is preliminary data.</text>
</comment>
<reference evidence="2 3" key="1">
    <citation type="journal article" date="2015" name="Int. J. Syst. Evol. Microbiol.">
        <title>Burkholderia monticola sp. nov., isolated from mountain soil.</title>
        <authorList>
            <person name="Baek I."/>
            <person name="Seo B."/>
            <person name="Lee I."/>
            <person name="Yi H."/>
            <person name="Chun J."/>
        </authorList>
    </citation>
    <scope>NUCLEOTIDE SEQUENCE [LARGE SCALE GENOMIC DNA]</scope>
    <source>
        <strain evidence="2 3">JC2948</strain>
    </source>
</reference>
<gene>
    <name evidence="2" type="ORF">CI15_29340</name>
</gene>
<dbReference type="AlphaFoldDB" id="A0A149PDT6"/>
<evidence type="ECO:0000256" key="1">
    <source>
        <dbReference type="SAM" id="MobiDB-lite"/>
    </source>
</evidence>
<feature type="compositionally biased region" description="Basic and acidic residues" evidence="1">
    <location>
        <begin position="12"/>
        <end position="23"/>
    </location>
</feature>
<evidence type="ECO:0000313" key="3">
    <source>
        <dbReference type="Proteomes" id="UP000075613"/>
    </source>
</evidence>
<protein>
    <submittedName>
        <fullName evidence="2">Uncharacterized protein</fullName>
    </submittedName>
</protein>
<evidence type="ECO:0000313" key="2">
    <source>
        <dbReference type="EMBL" id="KXU83212.1"/>
    </source>
</evidence>